<dbReference type="PROSITE" id="PS50893">
    <property type="entry name" value="ABC_TRANSPORTER_2"/>
    <property type="match status" value="1"/>
</dbReference>
<keyword evidence="1" id="KW-0677">Repeat</keyword>
<organism evidence="5 6">
    <name type="scientific">Streptomyces laurentii</name>
    <dbReference type="NCBI Taxonomy" id="39478"/>
    <lineage>
        <taxon>Bacteria</taxon>
        <taxon>Bacillati</taxon>
        <taxon>Actinomycetota</taxon>
        <taxon>Actinomycetes</taxon>
        <taxon>Kitasatosporales</taxon>
        <taxon>Streptomycetaceae</taxon>
        <taxon>Streptomyces</taxon>
    </lineage>
</organism>
<dbReference type="InterPro" id="IPR050611">
    <property type="entry name" value="ABCF"/>
</dbReference>
<evidence type="ECO:0000256" key="1">
    <source>
        <dbReference type="ARBA" id="ARBA00022737"/>
    </source>
</evidence>
<keyword evidence="2" id="KW-0547">Nucleotide-binding</keyword>
<accession>A0A160P5Z0</accession>
<proteinExistence type="predicted"/>
<dbReference type="InterPro" id="IPR003593">
    <property type="entry name" value="AAA+_ATPase"/>
</dbReference>
<evidence type="ECO:0000256" key="3">
    <source>
        <dbReference type="ARBA" id="ARBA00022840"/>
    </source>
</evidence>
<dbReference type="Pfam" id="PF00005">
    <property type="entry name" value="ABC_tran"/>
    <property type="match status" value="2"/>
</dbReference>
<dbReference type="FunFam" id="3.40.50.300:FF:000597">
    <property type="entry name" value="ABC transporter ATP-binding protein"/>
    <property type="match status" value="1"/>
</dbReference>
<dbReference type="InterPro" id="IPR027417">
    <property type="entry name" value="P-loop_NTPase"/>
</dbReference>
<evidence type="ECO:0000259" key="4">
    <source>
        <dbReference type="PROSITE" id="PS50893"/>
    </source>
</evidence>
<dbReference type="SMART" id="SM00382">
    <property type="entry name" value="AAA"/>
    <property type="match status" value="1"/>
</dbReference>
<evidence type="ECO:0000313" key="6">
    <source>
        <dbReference type="Proteomes" id="UP000217676"/>
    </source>
</evidence>
<dbReference type="InterPro" id="IPR003439">
    <property type="entry name" value="ABC_transporter-like_ATP-bd"/>
</dbReference>
<dbReference type="PANTHER" id="PTHR19211">
    <property type="entry name" value="ATP-BINDING TRANSPORT PROTEIN-RELATED"/>
    <property type="match status" value="1"/>
</dbReference>
<protein>
    <submittedName>
        <fullName evidence="5">ABC transporter</fullName>
    </submittedName>
</protein>
<dbReference type="EMBL" id="AP017424">
    <property type="protein sequence ID" value="BAU87217.1"/>
    <property type="molecule type" value="Genomic_DNA"/>
</dbReference>
<dbReference type="SUPFAM" id="SSF52540">
    <property type="entry name" value="P-loop containing nucleoside triphosphate hydrolases"/>
    <property type="match status" value="2"/>
</dbReference>
<evidence type="ECO:0000256" key="2">
    <source>
        <dbReference type="ARBA" id="ARBA00022741"/>
    </source>
</evidence>
<dbReference type="GO" id="GO:0016887">
    <property type="term" value="F:ATP hydrolysis activity"/>
    <property type="evidence" value="ECO:0007669"/>
    <property type="project" value="InterPro"/>
</dbReference>
<sequence>MLRTDLRIDRVLGIERTRAALHAIESGDTAEEHFTAVGDDWDVEERARAVLDQLGLGHIGLDHTVGEISGGESVLLRLAALLLARPEILLLDEPTNNLDLFARRRLYEAVDAWSGVLVVVSHDLELLERVDQIADLRDGEVTLYGGTWSDYQRALAVEQEAAERMVRVAEADVQRQKRELGDAHAKLARRRRYGQKSFENRVAPKIVANTRKAAAEVSSGKHRAVHAERLAEARSRLDTAVEAVRDDDEIRIELPRTKVHPGGDVLLLRDLELRHGSRVDGGFELRGPERVALLGRNGAGKTTLLRTIAGELAPVEGEMAVHVPLRFLPQRLDLLDDGLSVVENVKRFAPAATPNEIRARLARFLFRGARADRPVETLSGGERFRATLAALLLAEPAPKLLMLDEPTNNLDMASVRSLTAALEAYEGALVVASHDVTFLRSLGISRWLVLDGTLRPTTEGEAREGFADR</sequence>
<dbReference type="GO" id="GO:0005524">
    <property type="term" value="F:ATP binding"/>
    <property type="evidence" value="ECO:0007669"/>
    <property type="project" value="UniProtKB-KW"/>
</dbReference>
<dbReference type="AlphaFoldDB" id="A0A160P5Z0"/>
<gene>
    <name evidence="5" type="ORF">SLA_6349</name>
</gene>
<keyword evidence="3" id="KW-0067">ATP-binding</keyword>
<dbReference type="PANTHER" id="PTHR19211:SF6">
    <property type="entry name" value="BLL7188 PROTEIN"/>
    <property type="match status" value="1"/>
</dbReference>
<evidence type="ECO:0000313" key="5">
    <source>
        <dbReference type="EMBL" id="BAU87217.1"/>
    </source>
</evidence>
<dbReference type="KEGG" id="slau:SLA_6349"/>
<reference evidence="5 6" key="1">
    <citation type="journal article" date="2016" name="Genome Announc.">
        <title>Complete Genome Sequence of Thiostrepton-Producing Streptomyces laurentii ATCC 31255.</title>
        <authorList>
            <person name="Doi K."/>
            <person name="Fujino Y."/>
            <person name="Nagayoshi Y."/>
            <person name="Ohshima T."/>
            <person name="Ogata S."/>
        </authorList>
    </citation>
    <scope>NUCLEOTIDE SEQUENCE [LARGE SCALE GENOMIC DNA]</scope>
    <source>
        <strain evidence="5 6">ATCC 31255</strain>
    </source>
</reference>
<dbReference type="Gene3D" id="3.40.50.300">
    <property type="entry name" value="P-loop containing nucleotide triphosphate hydrolases"/>
    <property type="match status" value="2"/>
</dbReference>
<feature type="domain" description="ABC transporter" evidence="4">
    <location>
        <begin position="244"/>
        <end position="467"/>
    </location>
</feature>
<keyword evidence="6" id="KW-1185">Reference proteome</keyword>
<dbReference type="Proteomes" id="UP000217676">
    <property type="component" value="Chromosome"/>
</dbReference>
<name>A0A160P5Z0_STRLU</name>